<keyword evidence="2" id="KW-1185">Reference proteome</keyword>
<evidence type="ECO:0000313" key="1">
    <source>
        <dbReference type="EMBL" id="ANN18865.1"/>
    </source>
</evidence>
<gene>
    <name evidence="1" type="ORF">SD37_26740</name>
</gene>
<accession>A0A193C3B2</accession>
<organism evidence="1 2">
    <name type="scientific">Amycolatopsis orientalis</name>
    <name type="common">Nocardia orientalis</name>
    <dbReference type="NCBI Taxonomy" id="31958"/>
    <lineage>
        <taxon>Bacteria</taxon>
        <taxon>Bacillati</taxon>
        <taxon>Actinomycetota</taxon>
        <taxon>Actinomycetes</taxon>
        <taxon>Pseudonocardiales</taxon>
        <taxon>Pseudonocardiaceae</taxon>
        <taxon>Amycolatopsis</taxon>
    </lineage>
</organism>
<dbReference type="KEGG" id="aori:SD37_26740"/>
<dbReference type="RefSeq" id="WP_044849890.1">
    <property type="nucleotide sequence ID" value="NZ_CP016174.1"/>
</dbReference>
<protein>
    <submittedName>
        <fullName evidence="1">Uncharacterized protein</fullName>
    </submittedName>
</protein>
<sequence>MHRDAWRGPPDDILGHPVPIEQFVVRTDDTVVALQHVLAFREGCCFTLQSAVRRGSLDEAAWRALTDRQATRGFPPEPTDIDLKFGVRFPDGSKASTVGDVHQGWTNPAARPEVPRLVDAGSGFSSDDRYYQSEQRLWLWPLPPPGPFEFIIEWRKMGIGATATTIDGRAIVRSAQRARPYWP</sequence>
<name>A0A193C3B2_AMYOR</name>
<dbReference type="Proteomes" id="UP000093695">
    <property type="component" value="Chromosome"/>
</dbReference>
<evidence type="ECO:0000313" key="2">
    <source>
        <dbReference type="Proteomes" id="UP000093695"/>
    </source>
</evidence>
<dbReference type="EMBL" id="CP016174">
    <property type="protein sequence ID" value="ANN18865.1"/>
    <property type="molecule type" value="Genomic_DNA"/>
</dbReference>
<reference evidence="1 2" key="1">
    <citation type="journal article" date="2015" name="Genome Announc.">
        <title>Draft Genome Sequence of Norvancomycin-Producing Strain Amycolatopsis orientalis CPCC200066.</title>
        <authorList>
            <person name="Lei X."/>
            <person name="Yuan F."/>
            <person name="Shi Y."/>
            <person name="Li X."/>
            <person name="Wang L."/>
            <person name="Hong B."/>
        </authorList>
    </citation>
    <scope>NUCLEOTIDE SEQUENCE [LARGE SCALE GENOMIC DNA]</scope>
    <source>
        <strain evidence="1 2">B-37</strain>
    </source>
</reference>
<dbReference type="AlphaFoldDB" id="A0A193C3B2"/>
<proteinExistence type="predicted"/>